<proteinExistence type="predicted"/>
<dbReference type="RefSeq" id="WP_386052905.1">
    <property type="nucleotide sequence ID" value="NZ_JBHTKH010000007.1"/>
</dbReference>
<feature type="transmembrane region" description="Helical" evidence="1">
    <location>
        <begin position="6"/>
        <end position="24"/>
    </location>
</feature>
<evidence type="ECO:0000256" key="1">
    <source>
        <dbReference type="SAM" id="Phobius"/>
    </source>
</evidence>
<protein>
    <recommendedName>
        <fullName evidence="4">DNA recombination protein RmuC</fullName>
    </recommendedName>
</protein>
<evidence type="ECO:0000313" key="2">
    <source>
        <dbReference type="EMBL" id="MFD1055001.1"/>
    </source>
</evidence>
<comment type="caution">
    <text evidence="2">The sequence shown here is derived from an EMBL/GenBank/DDBJ whole genome shotgun (WGS) entry which is preliminary data.</text>
</comment>
<keyword evidence="3" id="KW-1185">Reference proteome</keyword>
<gene>
    <name evidence="2" type="ORF">ACFQ2V_11850</name>
</gene>
<evidence type="ECO:0008006" key="4">
    <source>
        <dbReference type="Google" id="ProtNLM"/>
    </source>
</evidence>
<organism evidence="2 3">
    <name type="scientific">Terrabacter terrigena</name>
    <dbReference type="NCBI Taxonomy" id="574718"/>
    <lineage>
        <taxon>Bacteria</taxon>
        <taxon>Bacillati</taxon>
        <taxon>Actinomycetota</taxon>
        <taxon>Actinomycetes</taxon>
        <taxon>Micrococcales</taxon>
        <taxon>Intrasporangiaceae</taxon>
        <taxon>Terrabacter</taxon>
    </lineage>
</organism>
<reference evidence="3" key="1">
    <citation type="journal article" date="2019" name="Int. J. Syst. Evol. Microbiol.">
        <title>The Global Catalogue of Microorganisms (GCM) 10K type strain sequencing project: providing services to taxonomists for standard genome sequencing and annotation.</title>
        <authorList>
            <consortium name="The Broad Institute Genomics Platform"/>
            <consortium name="The Broad Institute Genome Sequencing Center for Infectious Disease"/>
            <person name="Wu L."/>
            <person name="Ma J."/>
        </authorList>
    </citation>
    <scope>NUCLEOTIDE SEQUENCE [LARGE SCALE GENOMIC DNA]</scope>
    <source>
        <strain evidence="3">CCUG 57508</strain>
    </source>
</reference>
<accession>A0ABW3MWL9</accession>
<dbReference type="EMBL" id="JBHTKH010000007">
    <property type="protein sequence ID" value="MFD1055001.1"/>
    <property type="molecule type" value="Genomic_DNA"/>
</dbReference>
<sequence length="148" mass="15875">MSEGVIGALVTLLIAGGGGLGYLIRRRDNQKDPIPKQSAAVATSAEAVEMMRGVASDFRQDIKDLRADLSNVKLEAQANQLRLEGQVVSLASSVETLDSSLSAALRYIEQLIRYLRSGAHGPEPAVPGELRDLIDPMLRHWGSPSPAD</sequence>
<evidence type="ECO:0000313" key="3">
    <source>
        <dbReference type="Proteomes" id="UP001597046"/>
    </source>
</evidence>
<keyword evidence="1" id="KW-0812">Transmembrane</keyword>
<dbReference type="Proteomes" id="UP001597046">
    <property type="component" value="Unassembled WGS sequence"/>
</dbReference>
<dbReference type="Gene3D" id="1.20.5.1700">
    <property type="match status" value="1"/>
</dbReference>
<keyword evidence="1" id="KW-0472">Membrane</keyword>
<name>A0ABW3MWL9_9MICO</name>
<keyword evidence="1" id="KW-1133">Transmembrane helix</keyword>